<dbReference type="InterPro" id="IPR036388">
    <property type="entry name" value="WH-like_DNA-bd_sf"/>
</dbReference>
<keyword evidence="2" id="KW-0805">Transcription regulation</keyword>
<dbReference type="InterPro" id="IPR036390">
    <property type="entry name" value="WH_DNA-bd_sf"/>
</dbReference>
<dbReference type="GO" id="GO:0000976">
    <property type="term" value="F:transcription cis-regulatory region binding"/>
    <property type="evidence" value="ECO:0007669"/>
    <property type="project" value="TreeGrafter"/>
</dbReference>
<organism evidence="6">
    <name type="scientific">hydrothermal vent metagenome</name>
    <dbReference type="NCBI Taxonomy" id="652676"/>
    <lineage>
        <taxon>unclassified sequences</taxon>
        <taxon>metagenomes</taxon>
        <taxon>ecological metagenomes</taxon>
    </lineage>
</organism>
<evidence type="ECO:0000259" key="5">
    <source>
        <dbReference type="PROSITE" id="PS50931"/>
    </source>
</evidence>
<keyword evidence="3" id="KW-0238">DNA-binding</keyword>
<evidence type="ECO:0000256" key="2">
    <source>
        <dbReference type="ARBA" id="ARBA00023015"/>
    </source>
</evidence>
<dbReference type="Pfam" id="PF00126">
    <property type="entry name" value="HTH_1"/>
    <property type="match status" value="1"/>
</dbReference>
<protein>
    <recommendedName>
        <fullName evidence="5">HTH lysR-type domain-containing protein</fullName>
    </recommendedName>
</protein>
<sequence length="306" mass="34468">MEYSNLPDLSSLGTLKAIVEGGGVSAAARIMHIGQPAVTKRLRALEESYGVSLMQRISGRLRLTEAGQKVYHTATLILERHLALREELRSLTKGHEVLRLEVTAAIGEHLLPDLLIDFNETHPRYRIESRLAYSRQIVKHLSANRVDMALLETAPEHPDILVQKWQDDKLWLVCGMNHPLANVSQISPNDMLNQKFVLREPRSSIRTALDKSLQDIGIEKLNIAFEVGSSEAIVDVLDRGKHLSYMPRFAVEERVREGSLHHITVSDFRILRTLWIARSRSGLTHSVAEAFISLIQSLPVVSRKMS</sequence>
<accession>A0A3B0YP98</accession>
<gene>
    <name evidence="6" type="ORF">MNBD_GAMMA12-3631</name>
</gene>
<dbReference type="EMBL" id="UOFL01000130">
    <property type="protein sequence ID" value="VAW77357.1"/>
    <property type="molecule type" value="Genomic_DNA"/>
</dbReference>
<dbReference type="PANTHER" id="PTHR30126:SF40">
    <property type="entry name" value="HTH-TYPE TRANSCRIPTIONAL REGULATOR GLTR"/>
    <property type="match status" value="1"/>
</dbReference>
<dbReference type="PANTHER" id="PTHR30126">
    <property type="entry name" value="HTH-TYPE TRANSCRIPTIONAL REGULATOR"/>
    <property type="match status" value="1"/>
</dbReference>
<name>A0A3B0YP98_9ZZZZ</name>
<evidence type="ECO:0000256" key="4">
    <source>
        <dbReference type="ARBA" id="ARBA00023163"/>
    </source>
</evidence>
<dbReference type="Gene3D" id="3.40.190.290">
    <property type="match status" value="1"/>
</dbReference>
<dbReference type="SUPFAM" id="SSF46785">
    <property type="entry name" value="Winged helix' DNA-binding domain"/>
    <property type="match status" value="1"/>
</dbReference>
<proteinExistence type="inferred from homology"/>
<dbReference type="PROSITE" id="PS50931">
    <property type="entry name" value="HTH_LYSR"/>
    <property type="match status" value="1"/>
</dbReference>
<dbReference type="SUPFAM" id="SSF53850">
    <property type="entry name" value="Periplasmic binding protein-like II"/>
    <property type="match status" value="1"/>
</dbReference>
<evidence type="ECO:0000313" key="6">
    <source>
        <dbReference type="EMBL" id="VAW77357.1"/>
    </source>
</evidence>
<dbReference type="GO" id="GO:0003700">
    <property type="term" value="F:DNA-binding transcription factor activity"/>
    <property type="evidence" value="ECO:0007669"/>
    <property type="project" value="InterPro"/>
</dbReference>
<feature type="domain" description="HTH lysR-type" evidence="5">
    <location>
        <begin position="7"/>
        <end position="64"/>
    </location>
</feature>
<dbReference type="InterPro" id="IPR005119">
    <property type="entry name" value="LysR_subst-bd"/>
</dbReference>
<dbReference type="PRINTS" id="PR00039">
    <property type="entry name" value="HTHLYSR"/>
</dbReference>
<dbReference type="Gene3D" id="1.10.10.10">
    <property type="entry name" value="Winged helix-like DNA-binding domain superfamily/Winged helix DNA-binding domain"/>
    <property type="match status" value="1"/>
</dbReference>
<keyword evidence="4" id="KW-0804">Transcription</keyword>
<dbReference type="InterPro" id="IPR000847">
    <property type="entry name" value="LysR_HTH_N"/>
</dbReference>
<dbReference type="Pfam" id="PF03466">
    <property type="entry name" value="LysR_substrate"/>
    <property type="match status" value="1"/>
</dbReference>
<comment type="similarity">
    <text evidence="1">Belongs to the LysR transcriptional regulatory family.</text>
</comment>
<reference evidence="6" key="1">
    <citation type="submission" date="2018-06" db="EMBL/GenBank/DDBJ databases">
        <authorList>
            <person name="Zhirakovskaya E."/>
        </authorList>
    </citation>
    <scope>NUCLEOTIDE SEQUENCE</scope>
</reference>
<dbReference type="AlphaFoldDB" id="A0A3B0YP98"/>
<evidence type="ECO:0000256" key="1">
    <source>
        <dbReference type="ARBA" id="ARBA00009437"/>
    </source>
</evidence>
<evidence type="ECO:0000256" key="3">
    <source>
        <dbReference type="ARBA" id="ARBA00023125"/>
    </source>
</evidence>